<accession>A0ABT1H439</accession>
<dbReference type="PANTHER" id="PTHR36973:SF4">
    <property type="entry name" value="NODULATION PROTEIN"/>
    <property type="match status" value="1"/>
</dbReference>
<dbReference type="NCBIfam" id="TIGR01444">
    <property type="entry name" value="fkbM_fam"/>
    <property type="match status" value="1"/>
</dbReference>
<dbReference type="GO" id="GO:0032259">
    <property type="term" value="P:methylation"/>
    <property type="evidence" value="ECO:0007669"/>
    <property type="project" value="UniProtKB-KW"/>
</dbReference>
<keyword evidence="3" id="KW-1185">Reference proteome</keyword>
<evidence type="ECO:0000259" key="1">
    <source>
        <dbReference type="Pfam" id="PF05050"/>
    </source>
</evidence>
<dbReference type="InterPro" id="IPR053188">
    <property type="entry name" value="FkbM_Methyltransferase"/>
</dbReference>
<keyword evidence="2" id="KW-0808">Transferase</keyword>
<organism evidence="2 3">
    <name type="scientific">Williamsia serinedens</name>
    <dbReference type="NCBI Taxonomy" id="391736"/>
    <lineage>
        <taxon>Bacteria</taxon>
        <taxon>Bacillati</taxon>
        <taxon>Actinomycetota</taxon>
        <taxon>Actinomycetes</taxon>
        <taxon>Mycobacteriales</taxon>
        <taxon>Nocardiaceae</taxon>
        <taxon>Williamsia</taxon>
    </lineage>
</organism>
<dbReference type="Gene3D" id="3.40.50.150">
    <property type="entry name" value="Vaccinia Virus protein VP39"/>
    <property type="match status" value="1"/>
</dbReference>
<dbReference type="InterPro" id="IPR006342">
    <property type="entry name" value="FkbM_mtfrase"/>
</dbReference>
<dbReference type="PANTHER" id="PTHR36973">
    <property type="entry name" value="SLL1456 PROTEIN-RELATED"/>
    <property type="match status" value="1"/>
</dbReference>
<dbReference type="RefSeq" id="WP_253655478.1">
    <property type="nucleotide sequence ID" value="NZ_BAAAOE010000001.1"/>
</dbReference>
<feature type="domain" description="Methyltransferase FkbM" evidence="1">
    <location>
        <begin position="45"/>
        <end position="212"/>
    </location>
</feature>
<dbReference type="Pfam" id="PF05050">
    <property type="entry name" value="Methyltransf_21"/>
    <property type="match status" value="1"/>
</dbReference>
<dbReference type="InterPro" id="IPR029063">
    <property type="entry name" value="SAM-dependent_MTases_sf"/>
</dbReference>
<dbReference type="Proteomes" id="UP001205740">
    <property type="component" value="Unassembled WGS sequence"/>
</dbReference>
<dbReference type="EMBL" id="JAMTCG010000005">
    <property type="protein sequence ID" value="MCP2161911.1"/>
    <property type="molecule type" value="Genomic_DNA"/>
</dbReference>
<comment type="caution">
    <text evidence="2">The sequence shown here is derived from an EMBL/GenBank/DDBJ whole genome shotgun (WGS) entry which is preliminary data.</text>
</comment>
<evidence type="ECO:0000313" key="3">
    <source>
        <dbReference type="Proteomes" id="UP001205740"/>
    </source>
</evidence>
<gene>
    <name evidence="2" type="ORF">LX12_003110</name>
</gene>
<name>A0ABT1H439_9NOCA</name>
<evidence type="ECO:0000313" key="2">
    <source>
        <dbReference type="EMBL" id="MCP2161911.1"/>
    </source>
</evidence>
<dbReference type="GO" id="GO:0008168">
    <property type="term" value="F:methyltransferase activity"/>
    <property type="evidence" value="ECO:0007669"/>
    <property type="project" value="UniProtKB-KW"/>
</dbReference>
<proteinExistence type="predicted"/>
<dbReference type="SUPFAM" id="SSF53335">
    <property type="entry name" value="S-adenosyl-L-methionine-dependent methyltransferases"/>
    <property type="match status" value="1"/>
</dbReference>
<reference evidence="2 3" key="1">
    <citation type="submission" date="2022-06" db="EMBL/GenBank/DDBJ databases">
        <title>Genomic Encyclopedia of Archaeal and Bacterial Type Strains, Phase II (KMG-II): from individual species to whole genera.</title>
        <authorList>
            <person name="Goeker M."/>
        </authorList>
    </citation>
    <scope>NUCLEOTIDE SEQUENCE [LARGE SCALE GENOMIC DNA]</scope>
    <source>
        <strain evidence="2 3">DSM 45037</strain>
    </source>
</reference>
<protein>
    <submittedName>
        <fullName evidence="2">Methyltransferase, FkbM family</fullName>
    </submittedName>
</protein>
<keyword evidence="2" id="KW-0489">Methyltransferase</keyword>
<sequence>MNKASKLLRILRVPEYRTALQRHRVAAAVEHAAVLSALDVSSVVDVGGNRGQFALFATHAFPSATITSFEPLAGPAGTFAALFREHSRVTLHQVALGAEAGSATMHVSGHDDSSSLLPISDHQNELFPGTAEVATEAVTVGVLADFVDTASFDGPALLKLDVQGFELEVLRGCESELGSFDYVCAEGSFTELYEGQALAPQIIDWLDDRGFSLTTVYGPVADDIGRLIQADMLFTARDRLS</sequence>